<keyword evidence="4" id="KW-1185">Reference proteome</keyword>
<keyword evidence="2" id="KW-0560">Oxidoreductase</keyword>
<evidence type="ECO:0000313" key="4">
    <source>
        <dbReference type="Proteomes" id="UP000256964"/>
    </source>
</evidence>
<dbReference type="GO" id="GO:0016491">
    <property type="term" value="F:oxidoreductase activity"/>
    <property type="evidence" value="ECO:0007669"/>
    <property type="project" value="UniProtKB-KW"/>
</dbReference>
<evidence type="ECO:0000313" key="3">
    <source>
        <dbReference type="EMBL" id="RDX45923.1"/>
    </source>
</evidence>
<dbReference type="EMBL" id="KZ857432">
    <property type="protein sequence ID" value="RDX45923.1"/>
    <property type="molecule type" value="Genomic_DNA"/>
</dbReference>
<dbReference type="Gene3D" id="3.40.50.720">
    <property type="entry name" value="NAD(P)-binding Rossmann-like Domain"/>
    <property type="match status" value="1"/>
</dbReference>
<dbReference type="InterPro" id="IPR051911">
    <property type="entry name" value="SDR_oxidoreductase"/>
</dbReference>
<organism evidence="3 4">
    <name type="scientific">Lentinus brumalis</name>
    <dbReference type="NCBI Taxonomy" id="2498619"/>
    <lineage>
        <taxon>Eukaryota</taxon>
        <taxon>Fungi</taxon>
        <taxon>Dikarya</taxon>
        <taxon>Basidiomycota</taxon>
        <taxon>Agaricomycotina</taxon>
        <taxon>Agaricomycetes</taxon>
        <taxon>Polyporales</taxon>
        <taxon>Polyporaceae</taxon>
        <taxon>Lentinus</taxon>
    </lineage>
</organism>
<dbReference type="Proteomes" id="UP000256964">
    <property type="component" value="Unassembled WGS sequence"/>
</dbReference>
<comment type="similarity">
    <text evidence="1">Belongs to the short-chain dehydrogenases/reductases (SDR) family.</text>
</comment>
<sequence length="97" mass="10196">VTGTSSGLGLETARCALAHGDKVVATLRKPSVLAEFASKYPSSQLLLVKLDVTNQQEIKEAFQKAKDAFGRIDVVVNNAGIVIAGEAEGTPEEAARK</sequence>
<reference evidence="3 4" key="1">
    <citation type="journal article" date="2018" name="Biotechnol. Biofuels">
        <title>Integrative visual omics of the white-rot fungus Polyporus brumalis exposes the biotechnological potential of its oxidative enzymes for delignifying raw plant biomass.</title>
        <authorList>
            <person name="Miyauchi S."/>
            <person name="Rancon A."/>
            <person name="Drula E."/>
            <person name="Hage H."/>
            <person name="Chaduli D."/>
            <person name="Favel A."/>
            <person name="Grisel S."/>
            <person name="Henrissat B."/>
            <person name="Herpoel-Gimbert I."/>
            <person name="Ruiz-Duenas F.J."/>
            <person name="Chevret D."/>
            <person name="Hainaut M."/>
            <person name="Lin J."/>
            <person name="Wang M."/>
            <person name="Pangilinan J."/>
            <person name="Lipzen A."/>
            <person name="Lesage-Meessen L."/>
            <person name="Navarro D."/>
            <person name="Riley R."/>
            <person name="Grigoriev I.V."/>
            <person name="Zhou S."/>
            <person name="Raouche S."/>
            <person name="Rosso M.N."/>
        </authorList>
    </citation>
    <scope>NUCLEOTIDE SEQUENCE [LARGE SCALE GENOMIC DNA]</scope>
    <source>
        <strain evidence="3 4">BRFM 1820</strain>
    </source>
</reference>
<accession>A0A371D066</accession>
<protein>
    <submittedName>
        <fullName evidence="3">NAD(P)-binding protein</fullName>
    </submittedName>
</protein>
<dbReference type="PANTHER" id="PTHR43976:SF16">
    <property type="entry name" value="SHORT-CHAIN DEHYDROGENASE_REDUCTASE FAMILY PROTEIN"/>
    <property type="match status" value="1"/>
</dbReference>
<dbReference type="SUPFAM" id="SSF51735">
    <property type="entry name" value="NAD(P)-binding Rossmann-fold domains"/>
    <property type="match status" value="1"/>
</dbReference>
<dbReference type="STRING" id="139420.A0A371D066"/>
<name>A0A371D066_9APHY</name>
<dbReference type="OrthoDB" id="1274115at2759"/>
<evidence type="ECO:0000256" key="2">
    <source>
        <dbReference type="ARBA" id="ARBA00023002"/>
    </source>
</evidence>
<gene>
    <name evidence="3" type="ORF">OH76DRAFT_1331782</name>
</gene>
<feature type="non-terminal residue" evidence="3">
    <location>
        <position position="97"/>
    </location>
</feature>
<dbReference type="InterPro" id="IPR036291">
    <property type="entry name" value="NAD(P)-bd_dom_sf"/>
</dbReference>
<dbReference type="AlphaFoldDB" id="A0A371D066"/>
<dbReference type="Pfam" id="PF00106">
    <property type="entry name" value="adh_short"/>
    <property type="match status" value="1"/>
</dbReference>
<dbReference type="PANTHER" id="PTHR43976">
    <property type="entry name" value="SHORT CHAIN DEHYDROGENASE"/>
    <property type="match status" value="1"/>
</dbReference>
<proteinExistence type="inferred from homology"/>
<dbReference type="InterPro" id="IPR002347">
    <property type="entry name" value="SDR_fam"/>
</dbReference>
<evidence type="ECO:0000256" key="1">
    <source>
        <dbReference type="ARBA" id="ARBA00006484"/>
    </source>
</evidence>
<feature type="non-terminal residue" evidence="3">
    <location>
        <position position="1"/>
    </location>
</feature>